<evidence type="ECO:0000256" key="1">
    <source>
        <dbReference type="SAM" id="Phobius"/>
    </source>
</evidence>
<dbReference type="KEGG" id="ifn:GM661_07655"/>
<gene>
    <name evidence="2" type="ORF">GM661_07655</name>
</gene>
<protein>
    <submittedName>
        <fullName evidence="2">Uncharacterized protein</fullName>
    </submittedName>
</protein>
<feature type="transmembrane region" description="Helical" evidence="1">
    <location>
        <begin position="47"/>
        <end position="67"/>
    </location>
</feature>
<keyword evidence="3" id="KW-1185">Reference proteome</keyword>
<keyword evidence="1" id="KW-0472">Membrane</keyword>
<dbReference type="AlphaFoldDB" id="A0A8A7KEJ5"/>
<proteinExistence type="predicted"/>
<keyword evidence="1" id="KW-0812">Transmembrane</keyword>
<sequence length="190" mass="22721">MQKRLIKTSIILMVIPLILRLILFLFFNNYARLNIFLHYIYYEFMSWTRIIIIIVLVDILIILFIELSKKDISTIKKMAYHVSRVIIIIMLILFIRIGQMSIDIETYLSGEIQTKLIRIADIELSDGRYEETELPYIITSYNDAFFSLYKKLDKNLMIKMKNGYKTLQTFEIGYIETYNSKVILQIDEYR</sequence>
<dbReference type="Proteomes" id="UP000665020">
    <property type="component" value="Chromosome"/>
</dbReference>
<evidence type="ECO:0000313" key="3">
    <source>
        <dbReference type="Proteomes" id="UP000665020"/>
    </source>
</evidence>
<evidence type="ECO:0000313" key="2">
    <source>
        <dbReference type="EMBL" id="QTL97869.1"/>
    </source>
</evidence>
<dbReference type="RefSeq" id="WP_230869475.1">
    <property type="nucleotide sequence ID" value="NZ_CP046640.1"/>
</dbReference>
<reference evidence="2" key="1">
    <citation type="submission" date="2019-12" db="EMBL/GenBank/DDBJ databases">
        <authorList>
            <person name="zhang j."/>
            <person name="sun C.M."/>
        </authorList>
    </citation>
    <scope>NUCLEOTIDE SEQUENCE</scope>
    <source>
        <strain evidence="2">NS-1</strain>
    </source>
</reference>
<accession>A0A8A7KEJ5</accession>
<dbReference type="EMBL" id="CP046640">
    <property type="protein sequence ID" value="QTL97869.1"/>
    <property type="molecule type" value="Genomic_DNA"/>
</dbReference>
<feature type="transmembrane region" description="Helical" evidence="1">
    <location>
        <begin position="79"/>
        <end position="98"/>
    </location>
</feature>
<name>A0A8A7KEJ5_9FIRM</name>
<organism evidence="2 3">
    <name type="scientific">Iocasia fonsfrigidae</name>
    <dbReference type="NCBI Taxonomy" id="2682810"/>
    <lineage>
        <taxon>Bacteria</taxon>
        <taxon>Bacillati</taxon>
        <taxon>Bacillota</taxon>
        <taxon>Clostridia</taxon>
        <taxon>Halanaerobiales</taxon>
        <taxon>Halanaerobiaceae</taxon>
        <taxon>Iocasia</taxon>
    </lineage>
</organism>
<keyword evidence="1" id="KW-1133">Transmembrane helix</keyword>
<feature type="transmembrane region" description="Helical" evidence="1">
    <location>
        <begin position="9"/>
        <end position="27"/>
    </location>
</feature>